<dbReference type="GO" id="GO:0006310">
    <property type="term" value="P:DNA recombination"/>
    <property type="evidence" value="ECO:0007669"/>
    <property type="project" value="UniProtKB-KW"/>
</dbReference>
<name>A0A644RIM1_SALET</name>
<evidence type="ECO:0000256" key="2">
    <source>
        <dbReference type="ARBA" id="ARBA00011738"/>
    </source>
</evidence>
<dbReference type="SUPFAM" id="SSF103084">
    <property type="entry name" value="Holliday junction resolvase RusA"/>
    <property type="match status" value="1"/>
</dbReference>
<comment type="cofactor">
    <cofactor evidence="1">
        <name>Mg(2+)</name>
        <dbReference type="ChEBI" id="CHEBI:18420"/>
    </cofactor>
</comment>
<dbReference type="EMBL" id="AAHDUY010000006">
    <property type="protein sequence ID" value="EBU9893363.1"/>
    <property type="molecule type" value="Genomic_DNA"/>
</dbReference>
<dbReference type="EMBL" id="RVCL01000001">
    <property type="protein sequence ID" value="MLO03155.1"/>
    <property type="molecule type" value="Genomic_DNA"/>
</dbReference>
<evidence type="ECO:0000256" key="5">
    <source>
        <dbReference type="ARBA" id="ARBA00022723"/>
    </source>
</evidence>
<dbReference type="Proteomes" id="UP000885381">
    <property type="component" value="Unassembled WGS sequence"/>
</dbReference>
<comment type="function">
    <text evidence="12">Endonuclease that resolves Holliday junction intermediates made during homologous genetic recombination and DNA repair. Exhibits sequence and structure-selective cleavage of four-way DNA junctions, where it introduces symmetrical nicks in two strands of the same polarity at the 5' side of CC dinucleotides. Corrects the defects in genetic recombination and DNA repair associated with inactivation of RuvAB or RuvC.</text>
</comment>
<evidence type="ECO:0000256" key="12">
    <source>
        <dbReference type="ARBA" id="ARBA00024745"/>
    </source>
</evidence>
<evidence type="ECO:0000256" key="13">
    <source>
        <dbReference type="ARBA" id="ARBA00029354"/>
    </source>
</evidence>
<evidence type="ECO:0000256" key="11">
    <source>
        <dbReference type="ARBA" id="ARBA00023204"/>
    </source>
</evidence>
<proteinExistence type="inferred from homology"/>
<evidence type="ECO:0000256" key="7">
    <source>
        <dbReference type="ARBA" id="ARBA00022763"/>
    </source>
</evidence>
<reference evidence="17" key="1">
    <citation type="submission" date="2018-06" db="EMBL/GenBank/DDBJ databases">
        <authorList>
            <person name="Ashton P.M."/>
            <person name="Dallman T."/>
            <person name="Nair S."/>
            <person name="De Pinna E."/>
            <person name="Peters T."/>
            <person name="Grant K."/>
        </authorList>
    </citation>
    <scope>NUCLEOTIDE SEQUENCE [LARGE SCALE GENOMIC DNA]</scope>
    <source>
        <strain evidence="17">275776</strain>
        <strain evidence="16">298956</strain>
    </source>
</reference>
<dbReference type="Pfam" id="PF05866">
    <property type="entry name" value="RusA"/>
    <property type="match status" value="1"/>
</dbReference>
<keyword evidence="8 15" id="KW-0378">Hydrolase</keyword>
<evidence type="ECO:0000256" key="4">
    <source>
        <dbReference type="ARBA" id="ARBA00022722"/>
    </source>
</evidence>
<keyword evidence="4 15" id="KW-0540">Nuclease</keyword>
<dbReference type="PIRSF" id="PIRSF001007">
    <property type="entry name" value="RusA"/>
    <property type="match status" value="1"/>
</dbReference>
<comment type="catalytic activity">
    <reaction evidence="13 15">
        <text>Endonucleolytic cleavage at a junction such as a reciprocal single-stranded crossover between two homologous DNA duplexes (Holliday junction).</text>
        <dbReference type="EC" id="3.1.21.10"/>
    </reaction>
</comment>
<dbReference type="AlphaFoldDB" id="A0A644RIM1"/>
<evidence type="ECO:0000256" key="1">
    <source>
        <dbReference type="ARBA" id="ARBA00001946"/>
    </source>
</evidence>
<dbReference type="Gene3D" id="3.30.1330.70">
    <property type="entry name" value="Holliday junction resolvase RusA"/>
    <property type="match status" value="1"/>
</dbReference>
<evidence type="ECO:0000313" key="17">
    <source>
        <dbReference type="EMBL" id="MLO03155.1"/>
    </source>
</evidence>
<comment type="caution">
    <text evidence="17">The sequence shown here is derived from an EMBL/GenBank/DDBJ whole genome shotgun (WGS) entry which is preliminary data.</text>
</comment>
<protein>
    <recommendedName>
        <fullName evidence="3 15">Crossover junction endodeoxyribonuclease rusA</fullName>
        <ecNumber evidence="14 15">3.1.21.10</ecNumber>
    </recommendedName>
</protein>
<keyword evidence="6 15" id="KW-0255">Endonuclease</keyword>
<comment type="function">
    <text evidence="15">Endonuclease that resolves Holliday junction intermediates made during homologous genetic recombination and DNA repair. Exhibits sequence and structure-selective cleavage of four-way DNA junctions, where it introduces symmetrical nicks in two strands of the same polarity at the 5' side of dinucleotides. Corrects the defects in genetic recombination and DNA repair associated with inactivation of ruvAB or ruvC.</text>
</comment>
<evidence type="ECO:0000256" key="3">
    <source>
        <dbReference type="ARBA" id="ARBA00014885"/>
    </source>
</evidence>
<comment type="subunit">
    <text evidence="2">Homodimer.</text>
</comment>
<sequence>MKLTLPFPPTVNTYYRFPDRGALKGKHLISEMGRNFKKNVYASVVEQYGGIPKPVNVNVEVNIVLFPPDNRRRDLDNYNKALFDALTNARVWEDDSQVKRMAIEWGPVVKPGRVEITISRFETVAGAAA</sequence>
<keyword evidence="5" id="KW-0479">Metal-binding</keyword>
<dbReference type="GO" id="GO:0006281">
    <property type="term" value="P:DNA repair"/>
    <property type="evidence" value="ECO:0007669"/>
    <property type="project" value="UniProtKB-KW"/>
</dbReference>
<evidence type="ECO:0000313" key="16">
    <source>
        <dbReference type="EMBL" id="EBU9893363.1"/>
    </source>
</evidence>
<evidence type="ECO:0000256" key="6">
    <source>
        <dbReference type="ARBA" id="ARBA00022759"/>
    </source>
</evidence>
<keyword evidence="11 15" id="KW-0234">DNA repair</keyword>
<keyword evidence="10" id="KW-0233">DNA recombination</keyword>
<dbReference type="InterPro" id="IPR036614">
    <property type="entry name" value="RusA-like_sf"/>
</dbReference>
<dbReference type="GO" id="GO:0000287">
    <property type="term" value="F:magnesium ion binding"/>
    <property type="evidence" value="ECO:0007669"/>
    <property type="project" value="InterPro"/>
</dbReference>
<evidence type="ECO:0000256" key="14">
    <source>
        <dbReference type="ARBA" id="ARBA00029488"/>
    </source>
</evidence>
<dbReference type="GO" id="GO:0008821">
    <property type="term" value="F:crossover junction DNA endonuclease activity"/>
    <property type="evidence" value="ECO:0007669"/>
    <property type="project" value="UniProtKB-EC"/>
</dbReference>
<evidence type="ECO:0000256" key="8">
    <source>
        <dbReference type="ARBA" id="ARBA00022801"/>
    </source>
</evidence>
<evidence type="ECO:0000256" key="10">
    <source>
        <dbReference type="ARBA" id="ARBA00023172"/>
    </source>
</evidence>
<evidence type="ECO:0000256" key="15">
    <source>
        <dbReference type="PIRNR" id="PIRNR001007"/>
    </source>
</evidence>
<dbReference type="InterPro" id="IPR016281">
    <property type="entry name" value="Endonuclease_RusA"/>
</dbReference>
<dbReference type="InterPro" id="IPR008822">
    <property type="entry name" value="Endonuclease_RusA-like"/>
</dbReference>
<evidence type="ECO:0000256" key="9">
    <source>
        <dbReference type="ARBA" id="ARBA00022842"/>
    </source>
</evidence>
<gene>
    <name evidence="16" type="ORF">DM677_09405</name>
    <name evidence="17" type="ORF">DQK10_00195</name>
</gene>
<keyword evidence="7 15" id="KW-0227">DNA damage</keyword>
<comment type="similarity">
    <text evidence="15">Belongs to the rusA family.</text>
</comment>
<organism evidence="17">
    <name type="scientific">Salmonella enterica subsp. enterica serovar Reading</name>
    <dbReference type="NCBI Taxonomy" id="165302"/>
    <lineage>
        <taxon>Bacteria</taxon>
        <taxon>Pseudomonadati</taxon>
        <taxon>Pseudomonadota</taxon>
        <taxon>Gammaproteobacteria</taxon>
        <taxon>Enterobacterales</taxon>
        <taxon>Enterobacteriaceae</taxon>
        <taxon>Salmonella</taxon>
    </lineage>
</organism>
<dbReference type="EC" id="3.1.21.10" evidence="14 15"/>
<accession>A0A644RIM1</accession>
<keyword evidence="9" id="KW-0460">Magnesium</keyword>